<dbReference type="RefSeq" id="XP_025052114.1">
    <property type="nucleotide sequence ID" value="XM_025196329.1"/>
</dbReference>
<evidence type="ECO:0000256" key="5">
    <source>
        <dbReference type="SAM" id="MobiDB-lite"/>
    </source>
</evidence>
<dbReference type="SUPFAM" id="SSF109775">
    <property type="entry name" value="Mannose-6-phosphate receptor binding protein 1 (Tip47), C-terminal domain"/>
    <property type="match status" value="1"/>
</dbReference>
<dbReference type="GO" id="GO:0005829">
    <property type="term" value="C:cytosol"/>
    <property type="evidence" value="ECO:0007669"/>
    <property type="project" value="TreeGrafter"/>
</dbReference>
<dbReference type="GO" id="GO:0019915">
    <property type="term" value="P:lipid storage"/>
    <property type="evidence" value="ECO:0007669"/>
    <property type="project" value="TreeGrafter"/>
</dbReference>
<proteinExistence type="inferred from homology"/>
<accession>A0A3Q0G209</accession>
<protein>
    <recommendedName>
        <fullName evidence="4">Perilipin</fullName>
    </recommendedName>
</protein>
<keyword evidence="3" id="KW-0551">Lipid droplet</keyword>
<dbReference type="Pfam" id="PF03036">
    <property type="entry name" value="Perilipin"/>
    <property type="match status" value="1"/>
</dbReference>
<gene>
    <name evidence="7 8" type="primary">LOC102373534</name>
</gene>
<organism evidence="6 7">
    <name type="scientific">Alligator sinensis</name>
    <name type="common">Chinese alligator</name>
    <dbReference type="NCBI Taxonomy" id="38654"/>
    <lineage>
        <taxon>Eukaryota</taxon>
        <taxon>Metazoa</taxon>
        <taxon>Chordata</taxon>
        <taxon>Craniata</taxon>
        <taxon>Vertebrata</taxon>
        <taxon>Euteleostomi</taxon>
        <taxon>Archelosauria</taxon>
        <taxon>Archosauria</taxon>
        <taxon>Crocodylia</taxon>
        <taxon>Alligatoridae</taxon>
        <taxon>Alligatorinae</taxon>
        <taxon>Alligator</taxon>
    </lineage>
</organism>
<dbReference type="Gene3D" id="3.30.720.170">
    <property type="entry name" value="Perilipin, alpha-beta domain"/>
    <property type="match status" value="1"/>
</dbReference>
<dbReference type="STRING" id="38654.A0A3Q0G209"/>
<dbReference type="GeneID" id="102373534"/>
<dbReference type="AlphaFoldDB" id="A0A3Q0G209"/>
<dbReference type="Proteomes" id="UP000189705">
    <property type="component" value="Unplaced"/>
</dbReference>
<dbReference type="InterPro" id="IPR004279">
    <property type="entry name" value="Perilipin"/>
</dbReference>
<keyword evidence="6" id="KW-1185">Reference proteome</keyword>
<evidence type="ECO:0000256" key="2">
    <source>
        <dbReference type="ARBA" id="ARBA00006311"/>
    </source>
</evidence>
<evidence type="ECO:0000313" key="8">
    <source>
        <dbReference type="RefSeq" id="XP_025052114.1"/>
    </source>
</evidence>
<dbReference type="PANTHER" id="PTHR14024:SF11">
    <property type="entry name" value="PERILIPIN-3"/>
    <property type="match status" value="1"/>
</dbReference>
<dbReference type="PANTHER" id="PTHR14024">
    <property type="entry name" value="PERILIPIN"/>
    <property type="match status" value="1"/>
</dbReference>
<evidence type="ECO:0000256" key="1">
    <source>
        <dbReference type="ARBA" id="ARBA00004502"/>
    </source>
</evidence>
<feature type="region of interest" description="Disordered" evidence="5">
    <location>
        <begin position="1"/>
        <end position="27"/>
    </location>
</feature>
<evidence type="ECO:0000256" key="4">
    <source>
        <dbReference type="PIRNR" id="PIRNR036881"/>
    </source>
</evidence>
<dbReference type="GO" id="GO:0010890">
    <property type="term" value="P:positive regulation of triglyceride storage"/>
    <property type="evidence" value="ECO:0007669"/>
    <property type="project" value="TreeGrafter"/>
</dbReference>
<dbReference type="RefSeq" id="XP_025052113.1">
    <property type="nucleotide sequence ID" value="XM_025196328.1"/>
</dbReference>
<evidence type="ECO:0000256" key="3">
    <source>
        <dbReference type="ARBA" id="ARBA00022677"/>
    </source>
</evidence>
<comment type="subcellular location">
    <subcellularLocation>
        <location evidence="1">Lipid droplet</location>
    </subcellularLocation>
</comment>
<evidence type="ECO:0000313" key="6">
    <source>
        <dbReference type="Proteomes" id="UP000189705"/>
    </source>
</evidence>
<dbReference type="KEGG" id="asn:102373534"/>
<sequence length="446" mass="47867">MTSPKPSKASPNEPDMKPEPELEPEQQNLASRVASLPLVSSAYDMVSAAYASTKDSHPYMRSVCDVAEKGVKTLGAVAASGAQPLLAKLEPQISTANDYACKGLDKLEETLPILQQPTDKILSDTKELVTSTVTGAKDALSSSVSAVSSRVTGAVDLTKGAVQGGVELTRAAVASGVSTVMGSAMGQMVASGMGAVLGKSEELVDHYLPMTDEELANLATAVEGFDVASVEQQKQQQSYFVRLGSLSSKLRHRAYQHSLGKLRRIRQSTQEGLGQLHHTIELMEHVKQGVDQKVQGGREKLHQMWLEWRQTQLGAGQDKEADSKAVMAEQPEQVESLALAMSRGLTQQLQAASQMLASSLQGLPTGIQDKVLQVRQQVEELRAAFSAAGSLQDLPGSVLSRSRERVARARELLDELVEHVGQSMPLSWLVGPFAPGGKQSEDMEME</sequence>
<reference evidence="7 8" key="1">
    <citation type="submission" date="2025-04" db="UniProtKB">
        <authorList>
            <consortium name="RefSeq"/>
        </authorList>
    </citation>
    <scope>IDENTIFICATION</scope>
</reference>
<evidence type="ECO:0000313" key="7">
    <source>
        <dbReference type="RefSeq" id="XP_025052113.1"/>
    </source>
</evidence>
<dbReference type="GO" id="GO:0005811">
    <property type="term" value="C:lipid droplet"/>
    <property type="evidence" value="ECO:0007669"/>
    <property type="project" value="UniProtKB-SubCell"/>
</dbReference>
<comment type="similarity">
    <text evidence="2 4">Belongs to the perilipin family.</text>
</comment>
<name>A0A3Q0G209_ALLSI</name>
<dbReference type="PIRSF" id="PIRSF036881">
    <property type="entry name" value="PAT"/>
    <property type="match status" value="1"/>
</dbReference>
<dbReference type="Gene3D" id="1.20.120.340">
    <property type="entry name" value="Flagellar protein FliS"/>
    <property type="match status" value="1"/>
</dbReference>